<dbReference type="eggNOG" id="KOG0211">
    <property type="taxonomic scope" value="Eukaryota"/>
</dbReference>
<dbReference type="PaxDb" id="55529-EKX34542"/>
<reference evidence="4" key="3">
    <citation type="submission" date="2016-03" db="UniProtKB">
        <authorList>
            <consortium name="EnsemblProtists"/>
        </authorList>
    </citation>
    <scope>IDENTIFICATION</scope>
</reference>
<dbReference type="InterPro" id="IPR039918">
    <property type="entry name" value="PPP4R4"/>
</dbReference>
<dbReference type="RefSeq" id="XP_005821522.1">
    <property type="nucleotide sequence ID" value="XM_005821465.1"/>
</dbReference>
<accession>L1IEL8</accession>
<dbReference type="PANTHER" id="PTHR21467:SF0">
    <property type="entry name" value="SERINE_THREONINE-PROTEIN PHOSPHATASE 4 REGULATORY SUBUNIT 4"/>
    <property type="match status" value="1"/>
</dbReference>
<keyword evidence="1" id="KW-0175">Coiled coil</keyword>
<evidence type="ECO:0000313" key="5">
    <source>
        <dbReference type="Proteomes" id="UP000011087"/>
    </source>
</evidence>
<evidence type="ECO:0000256" key="1">
    <source>
        <dbReference type="SAM" id="Coils"/>
    </source>
</evidence>
<dbReference type="AlphaFoldDB" id="L1IEL8"/>
<gene>
    <name evidence="3" type="ORF">GUITHDRAFT_166182</name>
</gene>
<reference evidence="3 5" key="1">
    <citation type="journal article" date="2012" name="Nature">
        <title>Algal genomes reveal evolutionary mosaicism and the fate of nucleomorphs.</title>
        <authorList>
            <consortium name="DOE Joint Genome Institute"/>
            <person name="Curtis B.A."/>
            <person name="Tanifuji G."/>
            <person name="Burki F."/>
            <person name="Gruber A."/>
            <person name="Irimia M."/>
            <person name="Maruyama S."/>
            <person name="Arias M.C."/>
            <person name="Ball S.G."/>
            <person name="Gile G.H."/>
            <person name="Hirakawa Y."/>
            <person name="Hopkins J.F."/>
            <person name="Kuo A."/>
            <person name="Rensing S.A."/>
            <person name="Schmutz J."/>
            <person name="Symeonidi A."/>
            <person name="Elias M."/>
            <person name="Eveleigh R.J."/>
            <person name="Herman E.K."/>
            <person name="Klute M.J."/>
            <person name="Nakayama T."/>
            <person name="Obornik M."/>
            <person name="Reyes-Prieto A."/>
            <person name="Armbrust E.V."/>
            <person name="Aves S.J."/>
            <person name="Beiko R.G."/>
            <person name="Coutinho P."/>
            <person name="Dacks J.B."/>
            <person name="Durnford D.G."/>
            <person name="Fast N.M."/>
            <person name="Green B.R."/>
            <person name="Grisdale C.J."/>
            <person name="Hempel F."/>
            <person name="Henrissat B."/>
            <person name="Hoppner M.P."/>
            <person name="Ishida K."/>
            <person name="Kim E."/>
            <person name="Koreny L."/>
            <person name="Kroth P.G."/>
            <person name="Liu Y."/>
            <person name="Malik S.B."/>
            <person name="Maier U.G."/>
            <person name="McRose D."/>
            <person name="Mock T."/>
            <person name="Neilson J.A."/>
            <person name="Onodera N.T."/>
            <person name="Poole A.M."/>
            <person name="Pritham E.J."/>
            <person name="Richards T.A."/>
            <person name="Rocap G."/>
            <person name="Roy S.W."/>
            <person name="Sarai C."/>
            <person name="Schaack S."/>
            <person name="Shirato S."/>
            <person name="Slamovits C.H."/>
            <person name="Spencer D.F."/>
            <person name="Suzuki S."/>
            <person name="Worden A.Z."/>
            <person name="Zauner S."/>
            <person name="Barry K."/>
            <person name="Bell C."/>
            <person name="Bharti A.K."/>
            <person name="Crow J.A."/>
            <person name="Grimwood J."/>
            <person name="Kramer R."/>
            <person name="Lindquist E."/>
            <person name="Lucas S."/>
            <person name="Salamov A."/>
            <person name="McFadden G.I."/>
            <person name="Lane C.E."/>
            <person name="Keeling P.J."/>
            <person name="Gray M.W."/>
            <person name="Grigoriev I.V."/>
            <person name="Archibald J.M."/>
        </authorList>
    </citation>
    <scope>NUCLEOTIDE SEQUENCE</scope>
    <source>
        <strain evidence="3 5">CCMP2712</strain>
    </source>
</reference>
<organism evidence="3">
    <name type="scientific">Guillardia theta (strain CCMP2712)</name>
    <name type="common">Cryptophyte</name>
    <dbReference type="NCBI Taxonomy" id="905079"/>
    <lineage>
        <taxon>Eukaryota</taxon>
        <taxon>Cryptophyceae</taxon>
        <taxon>Pyrenomonadales</taxon>
        <taxon>Geminigeraceae</taxon>
        <taxon>Guillardia</taxon>
    </lineage>
</organism>
<keyword evidence="5" id="KW-1185">Reference proteome</keyword>
<evidence type="ECO:0008006" key="6">
    <source>
        <dbReference type="Google" id="ProtNLM"/>
    </source>
</evidence>
<protein>
    <recommendedName>
        <fullName evidence="6">TOG domain-containing protein</fullName>
    </recommendedName>
</protein>
<feature type="compositionally biased region" description="Basic and acidic residues" evidence="2">
    <location>
        <begin position="496"/>
        <end position="514"/>
    </location>
</feature>
<dbReference type="InterPro" id="IPR011989">
    <property type="entry name" value="ARM-like"/>
</dbReference>
<dbReference type="Gene3D" id="1.25.10.10">
    <property type="entry name" value="Leucine-rich Repeat Variant"/>
    <property type="match status" value="1"/>
</dbReference>
<dbReference type="OrthoDB" id="340346at2759"/>
<evidence type="ECO:0000313" key="3">
    <source>
        <dbReference type="EMBL" id="EKX34542.1"/>
    </source>
</evidence>
<sequence>MELDPWLSWAEFDDFSDGGGKVQEIKKIHCAVEILKRQLVEEQENAEAQLLPLVLTITSDATQKFKEEDIVHQTLIANVLSESLEAGAITSAAASKHILPKCLNYVNAQSNEVRDPWLKVLNLLIPLLPKEEIESSVLPLALALGEVSKTAEQRLLCAKMVGMLVSYLPPAVALQPPKASHNKLEDNTVSLFDRAIALCQDTDHRVRACLALQLPSVAQMLVRRIAAGEGATPHQGSNGKLLAATMAQMKISSPSIPQGLMDKLNLVKEEIEELLRDEESEVREHAVEGAAALLKELPKAVKLSLAIFLTNEVKKYYNSDAPDVVWISKSIGPLVHEMWKDVDCEASVLLLNFVLSLPPSASSEVRSNLAYNLPGIILTISDLGKLETVKSAPEKRMMQDKIEKIRCIPEMLCKDEDKEVLKDSVPNVRRRACFLMPQLRRSLQLPFDVHMLENLTNALLRLVKDKDPEVLRIATSLSQEVYQLDEVRTIQPDPQDEVKRADEESVHGNLERKVKTTRGGGGGGDHSCIQQCHSS</sequence>
<evidence type="ECO:0000313" key="4">
    <source>
        <dbReference type="EnsemblProtists" id="EKX34542"/>
    </source>
</evidence>
<proteinExistence type="predicted"/>
<dbReference type="SUPFAM" id="SSF48371">
    <property type="entry name" value="ARM repeat"/>
    <property type="match status" value="1"/>
</dbReference>
<dbReference type="PANTHER" id="PTHR21467">
    <property type="entry name" value="PROTEIN PHOSPHATASE 4 REGULATORY SUBUNIT 4 PPP4R4"/>
    <property type="match status" value="1"/>
</dbReference>
<dbReference type="STRING" id="905079.L1IEL8"/>
<dbReference type="Proteomes" id="UP000011087">
    <property type="component" value="Unassembled WGS sequence"/>
</dbReference>
<dbReference type="GeneID" id="17291284"/>
<dbReference type="HOGENOM" id="CLU_509471_0_0_1"/>
<dbReference type="InterPro" id="IPR016024">
    <property type="entry name" value="ARM-type_fold"/>
</dbReference>
<feature type="coiled-coil region" evidence="1">
    <location>
        <begin position="261"/>
        <end position="288"/>
    </location>
</feature>
<reference evidence="5" key="2">
    <citation type="submission" date="2012-11" db="EMBL/GenBank/DDBJ databases">
        <authorList>
            <person name="Kuo A."/>
            <person name="Curtis B.A."/>
            <person name="Tanifuji G."/>
            <person name="Burki F."/>
            <person name="Gruber A."/>
            <person name="Irimia M."/>
            <person name="Maruyama S."/>
            <person name="Arias M.C."/>
            <person name="Ball S.G."/>
            <person name="Gile G.H."/>
            <person name="Hirakawa Y."/>
            <person name="Hopkins J.F."/>
            <person name="Rensing S.A."/>
            <person name="Schmutz J."/>
            <person name="Symeonidi A."/>
            <person name="Elias M."/>
            <person name="Eveleigh R.J."/>
            <person name="Herman E.K."/>
            <person name="Klute M.J."/>
            <person name="Nakayama T."/>
            <person name="Obornik M."/>
            <person name="Reyes-Prieto A."/>
            <person name="Armbrust E.V."/>
            <person name="Aves S.J."/>
            <person name="Beiko R.G."/>
            <person name="Coutinho P."/>
            <person name="Dacks J.B."/>
            <person name="Durnford D.G."/>
            <person name="Fast N.M."/>
            <person name="Green B.R."/>
            <person name="Grisdale C."/>
            <person name="Hempe F."/>
            <person name="Henrissat B."/>
            <person name="Hoppner M.P."/>
            <person name="Ishida K.-I."/>
            <person name="Kim E."/>
            <person name="Koreny L."/>
            <person name="Kroth P.G."/>
            <person name="Liu Y."/>
            <person name="Malik S.-B."/>
            <person name="Maier U.G."/>
            <person name="McRose D."/>
            <person name="Mock T."/>
            <person name="Neilson J.A."/>
            <person name="Onodera N.T."/>
            <person name="Poole A.M."/>
            <person name="Pritham E.J."/>
            <person name="Richards T.A."/>
            <person name="Rocap G."/>
            <person name="Roy S.W."/>
            <person name="Sarai C."/>
            <person name="Schaack S."/>
            <person name="Shirato S."/>
            <person name="Slamovits C.H."/>
            <person name="Spencer D.F."/>
            <person name="Suzuki S."/>
            <person name="Worden A.Z."/>
            <person name="Zauner S."/>
            <person name="Barry K."/>
            <person name="Bell C."/>
            <person name="Bharti A.K."/>
            <person name="Crow J.A."/>
            <person name="Grimwood J."/>
            <person name="Kramer R."/>
            <person name="Lindquist E."/>
            <person name="Lucas S."/>
            <person name="Salamov A."/>
            <person name="McFadden G.I."/>
            <person name="Lane C.E."/>
            <person name="Keeling P.J."/>
            <person name="Gray M.W."/>
            <person name="Grigoriev I.V."/>
            <person name="Archibald J.M."/>
        </authorList>
    </citation>
    <scope>NUCLEOTIDE SEQUENCE</scope>
    <source>
        <strain evidence="5">CCMP2712</strain>
    </source>
</reference>
<dbReference type="KEGG" id="gtt:GUITHDRAFT_166182"/>
<feature type="region of interest" description="Disordered" evidence="2">
    <location>
        <begin position="495"/>
        <end position="535"/>
    </location>
</feature>
<dbReference type="EMBL" id="JH993107">
    <property type="protein sequence ID" value="EKX34542.1"/>
    <property type="molecule type" value="Genomic_DNA"/>
</dbReference>
<name>L1IEL8_GUITC</name>
<dbReference type="EnsemblProtists" id="EKX34542">
    <property type="protein sequence ID" value="EKX34542"/>
    <property type="gene ID" value="GUITHDRAFT_166182"/>
</dbReference>
<evidence type="ECO:0000256" key="2">
    <source>
        <dbReference type="SAM" id="MobiDB-lite"/>
    </source>
</evidence>